<protein>
    <submittedName>
        <fullName evidence="1">Uncharacterized protein</fullName>
    </submittedName>
</protein>
<name>A0AC60R1A0_IXOPE</name>
<sequence>MSVVSLCVDNAGVVEINPVVFDFAVLSDCAALVVELANVVLSNAFPVVKLKIPDTSNHKHSVRRRPPFCMASVETQTSPEDLSSPEGSCSERPKMVGNPSPSCSSEVVVPSKEGTAPSKEPGVPSPAQLALLTGVGHCLPVPLADP</sequence>
<dbReference type="Proteomes" id="UP000805193">
    <property type="component" value="Unassembled WGS sequence"/>
</dbReference>
<reference evidence="1 2" key="1">
    <citation type="journal article" date="2020" name="Cell">
        <title>Large-Scale Comparative Analyses of Tick Genomes Elucidate Their Genetic Diversity and Vector Capacities.</title>
        <authorList>
            <consortium name="Tick Genome and Microbiome Consortium (TIGMIC)"/>
            <person name="Jia N."/>
            <person name="Wang J."/>
            <person name="Shi W."/>
            <person name="Du L."/>
            <person name="Sun Y."/>
            <person name="Zhan W."/>
            <person name="Jiang J.F."/>
            <person name="Wang Q."/>
            <person name="Zhang B."/>
            <person name="Ji P."/>
            <person name="Bell-Sakyi L."/>
            <person name="Cui X.M."/>
            <person name="Yuan T.T."/>
            <person name="Jiang B.G."/>
            <person name="Yang W.F."/>
            <person name="Lam T.T."/>
            <person name="Chang Q.C."/>
            <person name="Ding S.J."/>
            <person name="Wang X.J."/>
            <person name="Zhu J.G."/>
            <person name="Ruan X.D."/>
            <person name="Zhao L."/>
            <person name="Wei J.T."/>
            <person name="Ye R.Z."/>
            <person name="Que T.C."/>
            <person name="Du C.H."/>
            <person name="Zhou Y.H."/>
            <person name="Cheng J.X."/>
            <person name="Dai P.F."/>
            <person name="Guo W.B."/>
            <person name="Han X.H."/>
            <person name="Huang E.J."/>
            <person name="Li L.F."/>
            <person name="Wei W."/>
            <person name="Gao Y.C."/>
            <person name="Liu J.Z."/>
            <person name="Shao H.Z."/>
            <person name="Wang X."/>
            <person name="Wang C.C."/>
            <person name="Yang T.C."/>
            <person name="Huo Q.B."/>
            <person name="Li W."/>
            <person name="Chen H.Y."/>
            <person name="Chen S.E."/>
            <person name="Zhou L.G."/>
            <person name="Ni X.B."/>
            <person name="Tian J.H."/>
            <person name="Sheng Y."/>
            <person name="Liu T."/>
            <person name="Pan Y.S."/>
            <person name="Xia L.Y."/>
            <person name="Li J."/>
            <person name="Zhao F."/>
            <person name="Cao W.C."/>
        </authorList>
    </citation>
    <scope>NUCLEOTIDE SEQUENCE [LARGE SCALE GENOMIC DNA]</scope>
    <source>
        <strain evidence="1">Iper-2018</strain>
    </source>
</reference>
<evidence type="ECO:0000313" key="2">
    <source>
        <dbReference type="Proteomes" id="UP000805193"/>
    </source>
</evidence>
<accession>A0AC60R1A0</accession>
<keyword evidence="2" id="KW-1185">Reference proteome</keyword>
<proteinExistence type="predicted"/>
<organism evidence="1 2">
    <name type="scientific">Ixodes persulcatus</name>
    <name type="common">Taiga tick</name>
    <dbReference type="NCBI Taxonomy" id="34615"/>
    <lineage>
        <taxon>Eukaryota</taxon>
        <taxon>Metazoa</taxon>
        <taxon>Ecdysozoa</taxon>
        <taxon>Arthropoda</taxon>
        <taxon>Chelicerata</taxon>
        <taxon>Arachnida</taxon>
        <taxon>Acari</taxon>
        <taxon>Parasitiformes</taxon>
        <taxon>Ixodida</taxon>
        <taxon>Ixodoidea</taxon>
        <taxon>Ixodidae</taxon>
        <taxon>Ixodinae</taxon>
        <taxon>Ixodes</taxon>
    </lineage>
</organism>
<gene>
    <name evidence="1" type="ORF">HPB47_013405</name>
</gene>
<dbReference type="EMBL" id="JABSTQ010001504">
    <property type="protein sequence ID" value="KAG0444765.1"/>
    <property type="molecule type" value="Genomic_DNA"/>
</dbReference>
<comment type="caution">
    <text evidence="1">The sequence shown here is derived from an EMBL/GenBank/DDBJ whole genome shotgun (WGS) entry which is preliminary data.</text>
</comment>
<evidence type="ECO:0000313" key="1">
    <source>
        <dbReference type="EMBL" id="KAG0444765.1"/>
    </source>
</evidence>